<dbReference type="PANTHER" id="PTHR11431">
    <property type="entry name" value="FERRITIN"/>
    <property type="match status" value="1"/>
</dbReference>
<dbReference type="GO" id="GO:0008198">
    <property type="term" value="F:ferrous iron binding"/>
    <property type="evidence" value="ECO:0007669"/>
    <property type="project" value="TreeGrafter"/>
</dbReference>
<accession>A0A834R5F8</accession>
<comment type="catalytic activity">
    <reaction evidence="6">
        <text>4 Fe(2+) + O2 + 4 H(+) = 4 Fe(3+) + 2 H2O</text>
        <dbReference type="Rhea" id="RHEA:11148"/>
        <dbReference type="ChEBI" id="CHEBI:15377"/>
        <dbReference type="ChEBI" id="CHEBI:15378"/>
        <dbReference type="ChEBI" id="CHEBI:15379"/>
        <dbReference type="ChEBI" id="CHEBI:29033"/>
        <dbReference type="ChEBI" id="CHEBI:29034"/>
        <dbReference type="EC" id="1.16.3.1"/>
    </reaction>
</comment>
<proteinExistence type="inferred from homology"/>
<dbReference type="InterPro" id="IPR012347">
    <property type="entry name" value="Ferritin-like"/>
</dbReference>
<evidence type="ECO:0000259" key="8">
    <source>
        <dbReference type="PROSITE" id="PS50905"/>
    </source>
</evidence>
<feature type="binding site" evidence="5">
    <location>
        <position position="65"/>
    </location>
    <ligand>
        <name>Fe cation</name>
        <dbReference type="ChEBI" id="CHEBI:24875"/>
        <label>1</label>
    </ligand>
</feature>
<dbReference type="GO" id="GO:0006879">
    <property type="term" value="P:intracellular iron ion homeostasis"/>
    <property type="evidence" value="ECO:0007669"/>
    <property type="project" value="UniProtKB-KW"/>
</dbReference>
<reference evidence="11" key="1">
    <citation type="journal article" date="2020" name="PLoS Negl. Trop. Dis.">
        <title>High-quality nuclear genome for Sarcoptes scabiei-A critical resource for a neglected parasite.</title>
        <authorList>
            <person name="Korhonen P.K."/>
            <person name="Gasser R.B."/>
            <person name="Ma G."/>
            <person name="Wang T."/>
            <person name="Stroehlein A.J."/>
            <person name="Young N.D."/>
            <person name="Ang C.S."/>
            <person name="Fernando D.D."/>
            <person name="Lu H.C."/>
            <person name="Taylor S."/>
            <person name="Reynolds S.L."/>
            <person name="Mofiz E."/>
            <person name="Najaraj S.H."/>
            <person name="Gowda H."/>
            <person name="Madugundu A."/>
            <person name="Renuse S."/>
            <person name="Holt D."/>
            <person name="Pandey A."/>
            <person name="Papenfuss A.T."/>
            <person name="Fischer K."/>
        </authorList>
    </citation>
    <scope>NUCLEOTIDE SEQUENCE [LARGE SCALE GENOMIC DNA]</scope>
</reference>
<keyword evidence="3 5" id="KW-0479">Metal-binding</keyword>
<evidence type="ECO:0000256" key="1">
    <source>
        <dbReference type="ARBA" id="ARBA00007513"/>
    </source>
</evidence>
<evidence type="ECO:0000256" key="6">
    <source>
        <dbReference type="RuleBase" id="RU361145"/>
    </source>
</evidence>
<comment type="function">
    <text evidence="6">Stores iron in a soluble, non-toxic, readily available form. Important for iron homeostasis. Iron is taken up in the ferrous form and deposited as ferric hydroxides after oxidation.</text>
</comment>
<dbReference type="EnsemblMetazoa" id="SSS_8226s_mrna">
    <property type="protein sequence ID" value="KAF7490855.1"/>
    <property type="gene ID" value="SSS_8226"/>
</dbReference>
<evidence type="ECO:0000256" key="4">
    <source>
        <dbReference type="ARBA" id="ARBA00023004"/>
    </source>
</evidence>
<gene>
    <name evidence="9" type="ORF">SSS_8226</name>
</gene>
<evidence type="ECO:0000256" key="2">
    <source>
        <dbReference type="ARBA" id="ARBA00022434"/>
    </source>
</evidence>
<evidence type="ECO:0000256" key="7">
    <source>
        <dbReference type="SAM" id="SignalP"/>
    </source>
</evidence>
<comment type="similarity">
    <text evidence="1 6">Belongs to the ferritin family.</text>
</comment>
<sequence length="221" mass="25845">MRYLLFLNLFGIVFGTISSVVDFIDLDSPSQSKSKRDVLVSIKNLNSYNLDETCLYELRKQMNLEKHANLVYRQMSFYFSSINVTRPGFSKFFAEQAKEEHEHFEKFINYIRIRGEDIDTFNITMPSKNKWINAADAIEDAIELEHTVTNEIMRLHRIADRSCKDVHLMNFLESEFIDEQIVSIHKLLKLAILLRTSGSEAYGEYQIDRDLFQGNLNLNDL</sequence>
<dbReference type="Pfam" id="PF00210">
    <property type="entry name" value="Ferritin"/>
    <property type="match status" value="1"/>
</dbReference>
<evidence type="ECO:0000256" key="5">
    <source>
        <dbReference type="PIRSR" id="PIRSR601519-1"/>
    </source>
</evidence>
<dbReference type="GO" id="GO:0006826">
    <property type="term" value="P:iron ion transport"/>
    <property type="evidence" value="ECO:0007669"/>
    <property type="project" value="InterPro"/>
</dbReference>
<dbReference type="GO" id="GO:0004322">
    <property type="term" value="F:ferroxidase activity"/>
    <property type="evidence" value="ECO:0007669"/>
    <property type="project" value="UniProtKB-EC"/>
</dbReference>
<feature type="binding site" evidence="5">
    <location>
        <position position="100"/>
    </location>
    <ligand>
        <name>Fe cation</name>
        <dbReference type="ChEBI" id="CHEBI:24875"/>
        <label>1</label>
    </ligand>
</feature>
<dbReference type="Proteomes" id="UP000070412">
    <property type="component" value="Unassembled WGS sequence"/>
</dbReference>
<feature type="binding site" evidence="5">
    <location>
        <position position="145"/>
    </location>
    <ligand>
        <name>Fe cation</name>
        <dbReference type="ChEBI" id="CHEBI:24875"/>
        <label>1</label>
    </ligand>
</feature>
<dbReference type="InterPro" id="IPR009078">
    <property type="entry name" value="Ferritin-like_SF"/>
</dbReference>
<evidence type="ECO:0000313" key="10">
    <source>
        <dbReference type="EnsemblMetazoa" id="KAF7490855.1"/>
    </source>
</evidence>
<dbReference type="Gene3D" id="1.20.1260.10">
    <property type="match status" value="1"/>
</dbReference>
<dbReference type="InterPro" id="IPR001519">
    <property type="entry name" value="Ferritin"/>
</dbReference>
<keyword evidence="7" id="KW-0732">Signal</keyword>
<keyword evidence="6" id="KW-0560">Oxidoreductase</keyword>
<dbReference type="PANTHER" id="PTHR11431:SF75">
    <property type="entry name" value="FERRITIN"/>
    <property type="match status" value="1"/>
</dbReference>
<feature type="binding site" evidence="5">
    <location>
        <position position="103"/>
    </location>
    <ligand>
        <name>Fe cation</name>
        <dbReference type="ChEBI" id="CHEBI:24875"/>
        <label>1</label>
    </ligand>
</feature>
<keyword evidence="2 6" id="KW-0409">Iron storage</keyword>
<name>A0A834R5F8_SARSC</name>
<feature type="signal peptide" evidence="7">
    <location>
        <begin position="1"/>
        <end position="15"/>
    </location>
</feature>
<evidence type="ECO:0000256" key="3">
    <source>
        <dbReference type="ARBA" id="ARBA00022723"/>
    </source>
</evidence>
<evidence type="ECO:0000313" key="11">
    <source>
        <dbReference type="Proteomes" id="UP000070412"/>
    </source>
</evidence>
<dbReference type="PROSITE" id="PS50905">
    <property type="entry name" value="FERRITIN_LIKE"/>
    <property type="match status" value="1"/>
</dbReference>
<protein>
    <recommendedName>
        <fullName evidence="6">Ferritin</fullName>
        <ecNumber evidence="6">1.16.3.1</ecNumber>
    </recommendedName>
</protein>
<feature type="chain" id="PRO_5038316070" description="Ferritin" evidence="7">
    <location>
        <begin position="16"/>
        <end position="221"/>
    </location>
</feature>
<dbReference type="EC" id="1.16.3.1" evidence="6"/>
<dbReference type="AlphaFoldDB" id="A0A834R5F8"/>
<dbReference type="InterPro" id="IPR008331">
    <property type="entry name" value="Ferritin_DPS_dom"/>
</dbReference>
<reference evidence="10" key="3">
    <citation type="submission" date="2022-06" db="UniProtKB">
        <authorList>
            <consortium name="EnsemblMetazoa"/>
        </authorList>
    </citation>
    <scope>IDENTIFICATION</scope>
</reference>
<keyword evidence="4 5" id="KW-0408">Iron</keyword>
<dbReference type="GO" id="GO:0005737">
    <property type="term" value="C:cytoplasm"/>
    <property type="evidence" value="ECO:0007669"/>
    <property type="project" value="TreeGrafter"/>
</dbReference>
<dbReference type="GO" id="GO:0008199">
    <property type="term" value="F:ferric iron binding"/>
    <property type="evidence" value="ECO:0007669"/>
    <property type="project" value="InterPro"/>
</dbReference>
<evidence type="ECO:0000313" key="9">
    <source>
        <dbReference type="EMBL" id="KAF7490855.1"/>
    </source>
</evidence>
<dbReference type="SUPFAM" id="SSF47240">
    <property type="entry name" value="Ferritin-like"/>
    <property type="match status" value="1"/>
</dbReference>
<dbReference type="OMA" id="KGMRHQI"/>
<dbReference type="OrthoDB" id="186462at2759"/>
<dbReference type="SMR" id="A0A834R5F8"/>
<dbReference type="CDD" id="cd01056">
    <property type="entry name" value="Euk_Ferritin"/>
    <property type="match status" value="1"/>
</dbReference>
<dbReference type="InterPro" id="IPR009040">
    <property type="entry name" value="Ferritin-like_diiron"/>
</dbReference>
<feature type="domain" description="Ferritin-like diiron" evidence="8">
    <location>
        <begin position="48"/>
        <end position="198"/>
    </location>
</feature>
<dbReference type="EMBL" id="WVUK01000062">
    <property type="protein sequence ID" value="KAF7490855.1"/>
    <property type="molecule type" value="Genomic_DNA"/>
</dbReference>
<feature type="binding site" evidence="5">
    <location>
        <position position="180"/>
    </location>
    <ligand>
        <name>Fe cation</name>
        <dbReference type="ChEBI" id="CHEBI:24875"/>
        <label>1</label>
    </ligand>
</feature>
<reference evidence="9" key="2">
    <citation type="submission" date="2020-01" db="EMBL/GenBank/DDBJ databases">
        <authorList>
            <person name="Korhonen P.K.K."/>
            <person name="Guangxu M.G."/>
            <person name="Wang T.W."/>
            <person name="Stroehlein A.J.S."/>
            <person name="Young N.D."/>
            <person name="Ang C.-S.A."/>
            <person name="Fernando D.W.F."/>
            <person name="Lu H.L."/>
            <person name="Taylor S.T."/>
            <person name="Ehtesham M.E.M."/>
            <person name="Najaraj S.H.N."/>
            <person name="Harsha G.H.G."/>
            <person name="Madugundu A.M."/>
            <person name="Renuse S.R."/>
            <person name="Holt D.H."/>
            <person name="Pandey A.P."/>
            <person name="Papenfuss A.P."/>
            <person name="Gasser R.B.G."/>
            <person name="Fischer K.F."/>
        </authorList>
    </citation>
    <scope>NUCLEOTIDE SEQUENCE</scope>
    <source>
        <strain evidence="9">SSS_KF_BRIS2020</strain>
    </source>
</reference>
<organism evidence="9">
    <name type="scientific">Sarcoptes scabiei</name>
    <name type="common">Itch mite</name>
    <name type="synonym">Acarus scabiei</name>
    <dbReference type="NCBI Taxonomy" id="52283"/>
    <lineage>
        <taxon>Eukaryota</taxon>
        <taxon>Metazoa</taxon>
        <taxon>Ecdysozoa</taxon>
        <taxon>Arthropoda</taxon>
        <taxon>Chelicerata</taxon>
        <taxon>Arachnida</taxon>
        <taxon>Acari</taxon>
        <taxon>Acariformes</taxon>
        <taxon>Sarcoptiformes</taxon>
        <taxon>Astigmata</taxon>
        <taxon>Psoroptidia</taxon>
        <taxon>Sarcoptoidea</taxon>
        <taxon>Sarcoptidae</taxon>
        <taxon>Sarcoptinae</taxon>
        <taxon>Sarcoptes</taxon>
    </lineage>
</organism>
<keyword evidence="11" id="KW-1185">Reference proteome</keyword>